<dbReference type="NCBIfam" id="NF045639">
    <property type="entry name" value="GCX_COOH"/>
    <property type="match status" value="1"/>
</dbReference>
<organism evidence="1 2">
    <name type="scientific">Emticicia agri</name>
    <dbReference type="NCBI Taxonomy" id="2492393"/>
    <lineage>
        <taxon>Bacteria</taxon>
        <taxon>Pseudomonadati</taxon>
        <taxon>Bacteroidota</taxon>
        <taxon>Cytophagia</taxon>
        <taxon>Cytophagales</taxon>
        <taxon>Leadbetterellaceae</taxon>
        <taxon>Emticicia</taxon>
    </lineage>
</organism>
<dbReference type="EMBL" id="SEWF01000011">
    <property type="protein sequence ID" value="RYU95844.1"/>
    <property type="molecule type" value="Genomic_DNA"/>
</dbReference>
<reference evidence="1 2" key="1">
    <citation type="submission" date="2019-02" db="EMBL/GenBank/DDBJ databases">
        <title>Bacterial novel species Emticicia sp. 17J42-9 isolated from soil.</title>
        <authorList>
            <person name="Jung H.-Y."/>
        </authorList>
    </citation>
    <scope>NUCLEOTIDE SEQUENCE [LARGE SCALE GENOMIC DNA]</scope>
    <source>
        <strain evidence="1 2">17J42-9</strain>
    </source>
</reference>
<accession>A0A4Q5M0W8</accession>
<gene>
    <name evidence="1" type="ORF">EWM59_09470</name>
</gene>
<evidence type="ECO:0000313" key="1">
    <source>
        <dbReference type="EMBL" id="RYU95844.1"/>
    </source>
</evidence>
<dbReference type="InterPro" id="IPR055015">
    <property type="entry name" value="GCX_COOH"/>
</dbReference>
<proteinExistence type="predicted"/>
<dbReference type="RefSeq" id="WP_130020724.1">
    <property type="nucleotide sequence ID" value="NZ_SEWF01000011.1"/>
</dbReference>
<name>A0A4Q5M0W8_9BACT</name>
<dbReference type="AlphaFoldDB" id="A0A4Q5M0W8"/>
<protein>
    <submittedName>
        <fullName evidence="1">Uncharacterized protein</fullName>
    </submittedName>
</protein>
<sequence length="77" mass="8019">MKVTIGITHEACPVTLLITEPITSGTVVKKAIQITATNKVSGALVTYRAVESVTLQPGFSATAGGKRFFQAIIAGFP</sequence>
<dbReference type="Proteomes" id="UP000293162">
    <property type="component" value="Unassembled WGS sequence"/>
</dbReference>
<evidence type="ECO:0000313" key="2">
    <source>
        <dbReference type="Proteomes" id="UP000293162"/>
    </source>
</evidence>
<comment type="caution">
    <text evidence="1">The sequence shown here is derived from an EMBL/GenBank/DDBJ whole genome shotgun (WGS) entry which is preliminary data.</text>
</comment>
<keyword evidence="2" id="KW-1185">Reference proteome</keyword>